<sequence>MRPRNGLDLRKCSPAEILNGVRRAAEMEASQTEDDVLRINTVRNVFLISTPDMGRAGKYRTVQRIQLRDRIHEISTYVAPPEGSAKGVIHNVPREATEQDILKSLIQRRNPSILSARRLGTTNSVLIIFEDEKVPYHVYYQGAEYRCYLHKKKHEVCGNCGAFGHRGDVCPREAGTPPKVCPKCGLKTPTSDHPCEPRCAMCGKDHETGDKKCRQRYRTPYLVQKRRWNKERQARERQRSQSDDRQRPRTRSLSFPRLPQAIQAQGNQVQTPASARQRSQSRGRARTRTPESRSPKQTPRTPSRDQGRKRHQTPEKVSWATAASQPNKDSHSQLKSEMTLLKQMMDRLRKENLELKSRLERMQSEGPDALTSAGGTRKRKAEEPEVEEDPTKGINVAIIKETVKETLKELMPEILGACKTAIMEELDHRGVLNTRYMTQGMYAEIGQGPLPQAGGPIRNPKPYGRPSGDARHALQDRPDLTPPPPNHG</sequence>
<evidence type="ECO:0000313" key="1">
    <source>
        <dbReference type="EMBL" id="KAG0420517.1"/>
    </source>
</evidence>
<comment type="caution">
    <text evidence="1">The sequence shown here is derived from an EMBL/GenBank/DDBJ whole genome shotgun (WGS) entry which is preliminary data.</text>
</comment>
<accession>A0AC60PJW1</accession>
<dbReference type="EMBL" id="JABSTQ010010499">
    <property type="protein sequence ID" value="KAG0420517.1"/>
    <property type="molecule type" value="Genomic_DNA"/>
</dbReference>
<keyword evidence="2" id="KW-1185">Reference proteome</keyword>
<reference evidence="1 2" key="1">
    <citation type="journal article" date="2020" name="Cell">
        <title>Large-Scale Comparative Analyses of Tick Genomes Elucidate Their Genetic Diversity and Vector Capacities.</title>
        <authorList>
            <consortium name="Tick Genome and Microbiome Consortium (TIGMIC)"/>
            <person name="Jia N."/>
            <person name="Wang J."/>
            <person name="Shi W."/>
            <person name="Du L."/>
            <person name="Sun Y."/>
            <person name="Zhan W."/>
            <person name="Jiang J.F."/>
            <person name="Wang Q."/>
            <person name="Zhang B."/>
            <person name="Ji P."/>
            <person name="Bell-Sakyi L."/>
            <person name="Cui X.M."/>
            <person name="Yuan T.T."/>
            <person name="Jiang B.G."/>
            <person name="Yang W.F."/>
            <person name="Lam T.T."/>
            <person name="Chang Q.C."/>
            <person name="Ding S.J."/>
            <person name="Wang X.J."/>
            <person name="Zhu J.G."/>
            <person name="Ruan X.D."/>
            <person name="Zhao L."/>
            <person name="Wei J.T."/>
            <person name="Ye R.Z."/>
            <person name="Que T.C."/>
            <person name="Du C.H."/>
            <person name="Zhou Y.H."/>
            <person name="Cheng J.X."/>
            <person name="Dai P.F."/>
            <person name="Guo W.B."/>
            <person name="Han X.H."/>
            <person name="Huang E.J."/>
            <person name="Li L.F."/>
            <person name="Wei W."/>
            <person name="Gao Y.C."/>
            <person name="Liu J.Z."/>
            <person name="Shao H.Z."/>
            <person name="Wang X."/>
            <person name="Wang C.C."/>
            <person name="Yang T.C."/>
            <person name="Huo Q.B."/>
            <person name="Li W."/>
            <person name="Chen H.Y."/>
            <person name="Chen S.E."/>
            <person name="Zhou L.G."/>
            <person name="Ni X.B."/>
            <person name="Tian J.H."/>
            <person name="Sheng Y."/>
            <person name="Liu T."/>
            <person name="Pan Y.S."/>
            <person name="Xia L.Y."/>
            <person name="Li J."/>
            <person name="Zhao F."/>
            <person name="Cao W.C."/>
        </authorList>
    </citation>
    <scope>NUCLEOTIDE SEQUENCE [LARGE SCALE GENOMIC DNA]</scope>
    <source>
        <strain evidence="1">Iper-2018</strain>
    </source>
</reference>
<dbReference type="Proteomes" id="UP000805193">
    <property type="component" value="Unassembled WGS sequence"/>
</dbReference>
<proteinExistence type="predicted"/>
<gene>
    <name evidence="1" type="ORF">HPB47_003454</name>
</gene>
<name>A0AC60PJW1_IXOPE</name>
<organism evidence="1 2">
    <name type="scientific">Ixodes persulcatus</name>
    <name type="common">Taiga tick</name>
    <dbReference type="NCBI Taxonomy" id="34615"/>
    <lineage>
        <taxon>Eukaryota</taxon>
        <taxon>Metazoa</taxon>
        <taxon>Ecdysozoa</taxon>
        <taxon>Arthropoda</taxon>
        <taxon>Chelicerata</taxon>
        <taxon>Arachnida</taxon>
        <taxon>Acari</taxon>
        <taxon>Parasitiformes</taxon>
        <taxon>Ixodida</taxon>
        <taxon>Ixodoidea</taxon>
        <taxon>Ixodidae</taxon>
        <taxon>Ixodinae</taxon>
        <taxon>Ixodes</taxon>
    </lineage>
</organism>
<protein>
    <submittedName>
        <fullName evidence="1">Uncharacterized protein</fullName>
    </submittedName>
</protein>
<evidence type="ECO:0000313" key="2">
    <source>
        <dbReference type="Proteomes" id="UP000805193"/>
    </source>
</evidence>